<evidence type="ECO:0000256" key="2">
    <source>
        <dbReference type="ARBA" id="ARBA00022679"/>
    </source>
</evidence>
<organism evidence="5 6">
    <name type="scientific">Byssochlamys spectabilis (strain No. 5 / NBRC 109023)</name>
    <name type="common">Paecilomyces variotii</name>
    <dbReference type="NCBI Taxonomy" id="1356009"/>
    <lineage>
        <taxon>Eukaryota</taxon>
        <taxon>Fungi</taxon>
        <taxon>Dikarya</taxon>
        <taxon>Ascomycota</taxon>
        <taxon>Pezizomycotina</taxon>
        <taxon>Eurotiomycetes</taxon>
        <taxon>Eurotiomycetidae</taxon>
        <taxon>Eurotiales</taxon>
        <taxon>Thermoascaceae</taxon>
        <taxon>Paecilomyces</taxon>
    </lineage>
</organism>
<feature type="domain" description="GST C-terminal" evidence="4">
    <location>
        <begin position="1"/>
        <end position="125"/>
    </location>
</feature>
<dbReference type="InterPro" id="IPR004046">
    <property type="entry name" value="GST_C"/>
</dbReference>
<reference evidence="6" key="1">
    <citation type="journal article" date="2014" name="Genome Announc.">
        <title>Draft genome sequence of the formaldehyde-resistant fungus Byssochlamys spectabilis No. 5 (anamorph Paecilomyces variotii No. 5) (NBRC109023).</title>
        <authorList>
            <person name="Oka T."/>
            <person name="Ekino K."/>
            <person name="Fukuda K."/>
            <person name="Nomura Y."/>
        </authorList>
    </citation>
    <scope>NUCLEOTIDE SEQUENCE [LARGE SCALE GENOMIC DNA]</scope>
    <source>
        <strain evidence="6">No. 5 / NBRC 109023</strain>
    </source>
</reference>
<dbReference type="PANTHER" id="PTHR43900:SF3">
    <property type="entry name" value="GLUTATHIONE S-TRANSFERASE RHO"/>
    <property type="match status" value="1"/>
</dbReference>
<dbReference type="EC" id="2.5.1.18" evidence="1"/>
<comment type="caution">
    <text evidence="5">The sequence shown here is derived from an EMBL/GenBank/DDBJ whole genome shotgun (WGS) entry which is preliminary data.</text>
</comment>
<dbReference type="GO" id="GO:0043295">
    <property type="term" value="F:glutathione binding"/>
    <property type="evidence" value="ECO:0007669"/>
    <property type="project" value="TreeGrafter"/>
</dbReference>
<dbReference type="AlphaFoldDB" id="V5FI43"/>
<evidence type="ECO:0000313" key="6">
    <source>
        <dbReference type="Proteomes" id="UP000018001"/>
    </source>
</evidence>
<keyword evidence="6" id="KW-1185">Reference proteome</keyword>
<dbReference type="InterPro" id="IPR036282">
    <property type="entry name" value="Glutathione-S-Trfase_C_sf"/>
</dbReference>
<name>V5FI43_BYSSN</name>
<gene>
    <name evidence="5" type="ORF">PVAR5_6084</name>
</gene>
<dbReference type="SUPFAM" id="SSF47616">
    <property type="entry name" value="GST C-terminal domain-like"/>
    <property type="match status" value="1"/>
</dbReference>
<dbReference type="OrthoDB" id="249703at2759"/>
<sequence>MGRFEQWVNVEVTNFDALARALQMRLIFDPLKSKPANEELVSNILEALDNKLEVYETAILPKQAYMAGNEFSLVDIFYMPLTAYLFTMGHGDLVDRRPLLKMWWEKVSSRPSWKAFGVNAQVMVA</sequence>
<dbReference type="eggNOG" id="KOG0867">
    <property type="taxonomic scope" value="Eukaryota"/>
</dbReference>
<protein>
    <recommendedName>
        <fullName evidence="1">glutathione transferase</fullName>
        <ecNumber evidence="1">2.5.1.18</ecNumber>
    </recommendedName>
</protein>
<dbReference type="GO" id="GO:0006749">
    <property type="term" value="P:glutathione metabolic process"/>
    <property type="evidence" value="ECO:0007669"/>
    <property type="project" value="TreeGrafter"/>
</dbReference>
<dbReference type="PROSITE" id="PS50405">
    <property type="entry name" value="GST_CTER"/>
    <property type="match status" value="1"/>
</dbReference>
<proteinExistence type="predicted"/>
<keyword evidence="2 5" id="KW-0808">Transferase</keyword>
<dbReference type="HOGENOM" id="CLU_011226_5_5_1"/>
<evidence type="ECO:0000256" key="3">
    <source>
        <dbReference type="ARBA" id="ARBA00047960"/>
    </source>
</evidence>
<dbReference type="GO" id="GO:0005737">
    <property type="term" value="C:cytoplasm"/>
    <property type="evidence" value="ECO:0007669"/>
    <property type="project" value="TreeGrafter"/>
</dbReference>
<comment type="catalytic activity">
    <reaction evidence="3">
        <text>RX + glutathione = an S-substituted glutathione + a halide anion + H(+)</text>
        <dbReference type="Rhea" id="RHEA:16437"/>
        <dbReference type="ChEBI" id="CHEBI:15378"/>
        <dbReference type="ChEBI" id="CHEBI:16042"/>
        <dbReference type="ChEBI" id="CHEBI:17792"/>
        <dbReference type="ChEBI" id="CHEBI:57925"/>
        <dbReference type="ChEBI" id="CHEBI:90779"/>
        <dbReference type="EC" id="2.5.1.18"/>
    </reaction>
</comment>
<dbReference type="Gene3D" id="1.20.1050.10">
    <property type="match status" value="1"/>
</dbReference>
<evidence type="ECO:0000259" key="4">
    <source>
        <dbReference type="PROSITE" id="PS50405"/>
    </source>
</evidence>
<evidence type="ECO:0000256" key="1">
    <source>
        <dbReference type="ARBA" id="ARBA00012452"/>
    </source>
</evidence>
<dbReference type="InParanoid" id="V5FI43"/>
<dbReference type="EMBL" id="BAUL01000198">
    <property type="protein sequence ID" value="GAD97409.1"/>
    <property type="molecule type" value="Genomic_DNA"/>
</dbReference>
<dbReference type="Pfam" id="PF00043">
    <property type="entry name" value="GST_C"/>
    <property type="match status" value="1"/>
</dbReference>
<accession>V5FI43</accession>
<evidence type="ECO:0000313" key="5">
    <source>
        <dbReference type="EMBL" id="GAD97409.1"/>
    </source>
</evidence>
<dbReference type="InterPro" id="IPR010987">
    <property type="entry name" value="Glutathione-S-Trfase_C-like"/>
</dbReference>
<dbReference type="GO" id="GO:0004364">
    <property type="term" value="F:glutathione transferase activity"/>
    <property type="evidence" value="ECO:0007669"/>
    <property type="project" value="UniProtKB-EC"/>
</dbReference>
<dbReference type="PANTHER" id="PTHR43900">
    <property type="entry name" value="GLUTATHIONE S-TRANSFERASE RHO"/>
    <property type="match status" value="1"/>
</dbReference>
<dbReference type="Proteomes" id="UP000018001">
    <property type="component" value="Unassembled WGS sequence"/>
</dbReference>